<keyword evidence="2" id="KW-1185">Reference proteome</keyword>
<dbReference type="OrthoDB" id="274376at2"/>
<dbReference type="EMBL" id="CP018477">
    <property type="protein sequence ID" value="ASV75581.1"/>
    <property type="molecule type" value="Genomic_DNA"/>
</dbReference>
<accession>A0A286RHY7</accession>
<reference evidence="1 2" key="1">
    <citation type="journal article" name="Front. Microbiol.">
        <title>Sugar Metabolism of the First Thermophilic Planctomycete Thermogutta terrifontis: Comparative Genomic and Transcriptomic Approaches.</title>
        <authorList>
            <person name="Elcheninov A.G."/>
            <person name="Menzel P."/>
            <person name="Gudbergsdottir S.R."/>
            <person name="Slesarev A.I."/>
            <person name="Kadnikov V.V."/>
            <person name="Krogh A."/>
            <person name="Bonch-Osmolovskaya E.A."/>
            <person name="Peng X."/>
            <person name="Kublanov I.V."/>
        </authorList>
    </citation>
    <scope>NUCLEOTIDE SEQUENCE [LARGE SCALE GENOMIC DNA]</scope>
    <source>
        <strain evidence="1 2">R1</strain>
    </source>
</reference>
<evidence type="ECO:0000313" key="2">
    <source>
        <dbReference type="Proteomes" id="UP000215086"/>
    </source>
</evidence>
<protein>
    <submittedName>
        <fullName evidence="1">Uncharacterized protein</fullName>
    </submittedName>
</protein>
<dbReference type="AlphaFoldDB" id="A0A286RHY7"/>
<dbReference type="KEGG" id="ttf:THTE_2979"/>
<organism evidence="1 2">
    <name type="scientific">Thermogutta terrifontis</name>
    <dbReference type="NCBI Taxonomy" id="1331910"/>
    <lineage>
        <taxon>Bacteria</taxon>
        <taxon>Pseudomonadati</taxon>
        <taxon>Planctomycetota</taxon>
        <taxon>Planctomycetia</taxon>
        <taxon>Pirellulales</taxon>
        <taxon>Thermoguttaceae</taxon>
        <taxon>Thermogutta</taxon>
    </lineage>
</organism>
<gene>
    <name evidence="1" type="ORF">THTE_2979</name>
</gene>
<proteinExistence type="predicted"/>
<dbReference type="Proteomes" id="UP000215086">
    <property type="component" value="Chromosome"/>
</dbReference>
<name>A0A286RHY7_9BACT</name>
<evidence type="ECO:0000313" key="1">
    <source>
        <dbReference type="EMBL" id="ASV75581.1"/>
    </source>
</evidence>
<dbReference type="RefSeq" id="WP_095415599.1">
    <property type="nucleotide sequence ID" value="NZ_CP018477.1"/>
</dbReference>
<sequence>MAIHGRWRRKNPGHAVCRGRNYANEIRKIVENSYAPALMDENGHLTEAGRERVAEAFQKHGTFLELVEQFLQNPPPPVPPAGEPTPEEHLRWSVRVVQDADVVARMLRYWGLFNGELGNTREVLRAAQYLQKLGQWIGTYPGSMPCNSALRADADAIDLCEVILGHPNEVEEMAVLRQSLLDTRPLEACARALVVDRALGLSLLARYPGRNSLWTRFRWNQVYLGYLDLFERLVRDVEQASYSAVTSALEASGLPAEADAVKMVIPTVRRCVNEAFAVETRRRECLVALAILHTPAQEIAESGQHLLDPNKLNLPKDVVLDPYSGTPFHVVTGSDHCVIYSVGPNQKDEGGKTLEGADDVSFRFAWRPAT</sequence>